<dbReference type="Proteomes" id="UP000053331">
    <property type="component" value="Unassembled WGS sequence"/>
</dbReference>
<dbReference type="RefSeq" id="WP_050025647.1">
    <property type="nucleotide sequence ID" value="NZ_JNFH02000050.1"/>
</dbReference>
<evidence type="ECO:0000256" key="1">
    <source>
        <dbReference type="SAM" id="Phobius"/>
    </source>
</evidence>
<dbReference type="EMBL" id="JNFH02000050">
    <property type="protein sequence ID" value="KDS90093.2"/>
    <property type="molecule type" value="Genomic_DNA"/>
</dbReference>
<accession>A0A081ERQ5</accession>
<proteinExistence type="predicted"/>
<keyword evidence="1" id="KW-1133">Transmembrane helix</keyword>
<keyword evidence="1" id="KW-0472">Membrane</keyword>
<dbReference type="AlphaFoldDB" id="A0A081ERQ5"/>
<evidence type="ECO:0000313" key="2">
    <source>
        <dbReference type="EMBL" id="KDS90093.2"/>
    </source>
</evidence>
<dbReference type="OrthoDB" id="330500at2157"/>
<keyword evidence="3" id="KW-1185">Reference proteome</keyword>
<sequence length="82" mass="8690">MHPSRLVAICFVAVSVLLLAQIGIVGGRPFTAGAVLQGIGGVVLLLAGLYGVVRYEENPIVDEYGPTTYLLVFGLVIWQSDC</sequence>
<name>A0A081ERQ5_9EURY</name>
<organism evidence="2 3">
    <name type="scientific">Halorubrum saccharovorum</name>
    <dbReference type="NCBI Taxonomy" id="2248"/>
    <lineage>
        <taxon>Archaea</taxon>
        <taxon>Methanobacteriati</taxon>
        <taxon>Methanobacteriota</taxon>
        <taxon>Stenosarchaea group</taxon>
        <taxon>Halobacteria</taxon>
        <taxon>Halobacteriales</taxon>
        <taxon>Haloferacaceae</taxon>
        <taxon>Halorubrum</taxon>
    </lineage>
</organism>
<comment type="caution">
    <text evidence="2">The sequence shown here is derived from an EMBL/GenBank/DDBJ whole genome shotgun (WGS) entry which is preliminary data.</text>
</comment>
<feature type="transmembrane region" description="Helical" evidence="1">
    <location>
        <begin position="30"/>
        <end position="53"/>
    </location>
</feature>
<keyword evidence="1" id="KW-0812">Transmembrane</keyword>
<evidence type="ECO:0000313" key="3">
    <source>
        <dbReference type="Proteomes" id="UP000053331"/>
    </source>
</evidence>
<gene>
    <name evidence="2" type="ORF">FK85_22095</name>
</gene>
<protein>
    <submittedName>
        <fullName evidence="2">Uncharacterized protein</fullName>
    </submittedName>
</protein>
<reference evidence="2 3" key="1">
    <citation type="journal article" date="2015" name="Genome Announc.">
        <title>Draft genome sequence of a Halorubrum H3 strain isolated from the burlinskoye salt lake (Altai Krai, Russia).</title>
        <authorList>
            <person name="Rozanov A.S."/>
            <person name="Bryanskaya A.V."/>
            <person name="Malup T.K."/>
            <person name="Kotenko A.V."/>
            <person name="Peltek S.E."/>
        </authorList>
    </citation>
    <scope>NUCLEOTIDE SEQUENCE [LARGE SCALE GENOMIC DNA]</scope>
    <source>
        <strain evidence="2 3">H3</strain>
    </source>
</reference>